<protein>
    <recommendedName>
        <fullName evidence="7">EamA domain-containing protein</fullName>
    </recommendedName>
</protein>
<feature type="domain" description="EamA" evidence="7">
    <location>
        <begin position="121"/>
        <end position="254"/>
    </location>
</feature>
<dbReference type="PANTHER" id="PTHR22911">
    <property type="entry name" value="ACYL-MALONYL CONDENSING ENZYME-RELATED"/>
    <property type="match status" value="1"/>
</dbReference>
<dbReference type="InterPro" id="IPR000620">
    <property type="entry name" value="EamA_dom"/>
</dbReference>
<dbReference type="Proteomes" id="UP000650467">
    <property type="component" value="Unassembled WGS sequence"/>
</dbReference>
<comment type="caution">
    <text evidence="8">The sequence shown here is derived from an EMBL/GenBank/DDBJ whole genome shotgun (WGS) entry which is preliminary data.</text>
</comment>
<evidence type="ECO:0000313" key="9">
    <source>
        <dbReference type="Proteomes" id="UP000650467"/>
    </source>
</evidence>
<feature type="transmembrane region" description="Helical" evidence="6">
    <location>
        <begin position="7"/>
        <end position="29"/>
    </location>
</feature>
<feature type="transmembrane region" description="Helical" evidence="6">
    <location>
        <begin position="238"/>
        <end position="257"/>
    </location>
</feature>
<name>A0A835VYX5_CHLIN</name>
<dbReference type="EMBL" id="JAEHOC010000028">
    <property type="protein sequence ID" value="KAG2430121.1"/>
    <property type="molecule type" value="Genomic_DNA"/>
</dbReference>
<gene>
    <name evidence="8" type="ORF">HXX76_010220</name>
</gene>
<sequence>MLSLKDAVTLFFTSPVVALLLDWLLLGHAPGCRGAAATVLTLLGATCVTQPPFIFKHLPFFPMGGGGSSDRHGGVAAGALAAAATADLPFFVALRQAGRSQAQLLAQAMPAVPAGLGGPALGAIMALAAAVANASGFVAAGLLRGHQHPAVLTWWYNGVLALVTGAPLAAAVPLPIVWPSHRAAALLCGVGATQLVAQLCLNRGFQLESAGRGAAINVLQVLFSFILDVAVLHTRPSLLSVLGSALVAAGVLSVALAGKGGAAPLPSAGAKAPARATAAALQTALMPPAQTTAPMATAARKRTQPWLLGWACRG</sequence>
<dbReference type="InterPro" id="IPR037185">
    <property type="entry name" value="EmrE-like"/>
</dbReference>
<dbReference type="Pfam" id="PF00892">
    <property type="entry name" value="EamA"/>
    <property type="match status" value="1"/>
</dbReference>
<dbReference type="PANTHER" id="PTHR22911:SF6">
    <property type="entry name" value="SOLUTE CARRIER FAMILY 35 MEMBER G1"/>
    <property type="match status" value="1"/>
</dbReference>
<keyword evidence="3 6" id="KW-0812">Transmembrane</keyword>
<dbReference type="OrthoDB" id="306876at2759"/>
<dbReference type="AlphaFoldDB" id="A0A835VYX5"/>
<dbReference type="SUPFAM" id="SSF103481">
    <property type="entry name" value="Multidrug resistance efflux transporter EmrE"/>
    <property type="match status" value="2"/>
</dbReference>
<feature type="transmembrane region" description="Helical" evidence="6">
    <location>
        <begin position="213"/>
        <end position="232"/>
    </location>
</feature>
<comment type="subcellular location">
    <subcellularLocation>
        <location evidence="1">Membrane</location>
        <topology evidence="1">Multi-pass membrane protein</topology>
    </subcellularLocation>
</comment>
<evidence type="ECO:0000259" key="7">
    <source>
        <dbReference type="Pfam" id="PF00892"/>
    </source>
</evidence>
<evidence type="ECO:0000256" key="1">
    <source>
        <dbReference type="ARBA" id="ARBA00004141"/>
    </source>
</evidence>
<evidence type="ECO:0000313" key="8">
    <source>
        <dbReference type="EMBL" id="KAG2430121.1"/>
    </source>
</evidence>
<evidence type="ECO:0000256" key="3">
    <source>
        <dbReference type="ARBA" id="ARBA00022692"/>
    </source>
</evidence>
<evidence type="ECO:0000256" key="4">
    <source>
        <dbReference type="ARBA" id="ARBA00022989"/>
    </source>
</evidence>
<dbReference type="GO" id="GO:0016020">
    <property type="term" value="C:membrane"/>
    <property type="evidence" value="ECO:0007669"/>
    <property type="project" value="UniProtKB-SubCell"/>
</dbReference>
<evidence type="ECO:0000256" key="6">
    <source>
        <dbReference type="SAM" id="Phobius"/>
    </source>
</evidence>
<comment type="similarity">
    <text evidence="2">Belongs to the drug/metabolite transporter (DMT) superfamily. Plant drug/metabolite exporter (P-DME) (TC 2.A.7.4) family.</text>
</comment>
<keyword evidence="4 6" id="KW-1133">Transmembrane helix</keyword>
<feature type="transmembrane region" description="Helical" evidence="6">
    <location>
        <begin position="154"/>
        <end position="177"/>
    </location>
</feature>
<reference evidence="8" key="1">
    <citation type="journal article" date="2020" name="bioRxiv">
        <title>Comparative genomics of Chlamydomonas.</title>
        <authorList>
            <person name="Craig R.J."/>
            <person name="Hasan A.R."/>
            <person name="Ness R.W."/>
            <person name="Keightley P.D."/>
        </authorList>
    </citation>
    <scope>NUCLEOTIDE SEQUENCE</scope>
    <source>
        <strain evidence="8">SAG 7.73</strain>
    </source>
</reference>
<proteinExistence type="inferred from homology"/>
<keyword evidence="9" id="KW-1185">Reference proteome</keyword>
<evidence type="ECO:0000256" key="2">
    <source>
        <dbReference type="ARBA" id="ARBA00007635"/>
    </source>
</evidence>
<feature type="transmembrane region" description="Helical" evidence="6">
    <location>
        <begin position="114"/>
        <end position="142"/>
    </location>
</feature>
<accession>A0A835VYX5</accession>
<organism evidence="8 9">
    <name type="scientific">Chlamydomonas incerta</name>
    <dbReference type="NCBI Taxonomy" id="51695"/>
    <lineage>
        <taxon>Eukaryota</taxon>
        <taxon>Viridiplantae</taxon>
        <taxon>Chlorophyta</taxon>
        <taxon>core chlorophytes</taxon>
        <taxon>Chlorophyceae</taxon>
        <taxon>CS clade</taxon>
        <taxon>Chlamydomonadales</taxon>
        <taxon>Chlamydomonadaceae</taxon>
        <taxon>Chlamydomonas</taxon>
    </lineage>
</organism>
<keyword evidence="5 6" id="KW-0472">Membrane</keyword>
<evidence type="ECO:0000256" key="5">
    <source>
        <dbReference type="ARBA" id="ARBA00023136"/>
    </source>
</evidence>